<dbReference type="AlphaFoldDB" id="A0A0E9T033"/>
<reference evidence="1" key="1">
    <citation type="submission" date="2014-11" db="EMBL/GenBank/DDBJ databases">
        <authorList>
            <person name="Amaro Gonzalez C."/>
        </authorList>
    </citation>
    <scope>NUCLEOTIDE SEQUENCE</scope>
</reference>
<accession>A0A0E9T033</accession>
<protein>
    <submittedName>
        <fullName evidence="1">Uncharacterized protein</fullName>
    </submittedName>
</protein>
<sequence>MLVRFFHFQNRISRRITFTWFHFNWKLWLASAVQSISMDTPWKFCPSRPV</sequence>
<proteinExistence type="predicted"/>
<evidence type="ECO:0000313" key="1">
    <source>
        <dbReference type="EMBL" id="JAH46959.1"/>
    </source>
</evidence>
<organism evidence="1">
    <name type="scientific">Anguilla anguilla</name>
    <name type="common">European freshwater eel</name>
    <name type="synonym">Muraena anguilla</name>
    <dbReference type="NCBI Taxonomy" id="7936"/>
    <lineage>
        <taxon>Eukaryota</taxon>
        <taxon>Metazoa</taxon>
        <taxon>Chordata</taxon>
        <taxon>Craniata</taxon>
        <taxon>Vertebrata</taxon>
        <taxon>Euteleostomi</taxon>
        <taxon>Actinopterygii</taxon>
        <taxon>Neopterygii</taxon>
        <taxon>Teleostei</taxon>
        <taxon>Anguilliformes</taxon>
        <taxon>Anguillidae</taxon>
        <taxon>Anguilla</taxon>
    </lineage>
</organism>
<reference evidence="1" key="2">
    <citation type="journal article" date="2015" name="Fish Shellfish Immunol.">
        <title>Early steps in the European eel (Anguilla anguilla)-Vibrio vulnificus interaction in the gills: Role of the RtxA13 toxin.</title>
        <authorList>
            <person name="Callol A."/>
            <person name="Pajuelo D."/>
            <person name="Ebbesson L."/>
            <person name="Teles M."/>
            <person name="MacKenzie S."/>
            <person name="Amaro C."/>
        </authorList>
    </citation>
    <scope>NUCLEOTIDE SEQUENCE</scope>
</reference>
<name>A0A0E9T033_ANGAN</name>
<dbReference type="EMBL" id="GBXM01061618">
    <property type="protein sequence ID" value="JAH46959.1"/>
    <property type="molecule type" value="Transcribed_RNA"/>
</dbReference>